<evidence type="ECO:0000313" key="2">
    <source>
        <dbReference type="EMBL" id="GIY28962.1"/>
    </source>
</evidence>
<proteinExistence type="predicted"/>
<dbReference type="Proteomes" id="UP001054945">
    <property type="component" value="Unassembled WGS sequence"/>
</dbReference>
<feature type="chain" id="PRO_5043697077" evidence="1">
    <location>
        <begin position="16"/>
        <end position="66"/>
    </location>
</feature>
<evidence type="ECO:0000256" key="1">
    <source>
        <dbReference type="SAM" id="SignalP"/>
    </source>
</evidence>
<organism evidence="2 3">
    <name type="scientific">Caerostris extrusa</name>
    <name type="common">Bark spider</name>
    <name type="synonym">Caerostris bankana</name>
    <dbReference type="NCBI Taxonomy" id="172846"/>
    <lineage>
        <taxon>Eukaryota</taxon>
        <taxon>Metazoa</taxon>
        <taxon>Ecdysozoa</taxon>
        <taxon>Arthropoda</taxon>
        <taxon>Chelicerata</taxon>
        <taxon>Arachnida</taxon>
        <taxon>Araneae</taxon>
        <taxon>Araneomorphae</taxon>
        <taxon>Entelegynae</taxon>
        <taxon>Araneoidea</taxon>
        <taxon>Araneidae</taxon>
        <taxon>Caerostris</taxon>
    </lineage>
</organism>
<feature type="signal peptide" evidence="1">
    <location>
        <begin position="1"/>
        <end position="15"/>
    </location>
</feature>
<protein>
    <submittedName>
        <fullName evidence="2">Uncharacterized protein</fullName>
    </submittedName>
</protein>
<name>A0AAV4S999_CAEEX</name>
<keyword evidence="1" id="KW-0732">Signal</keyword>
<dbReference type="EMBL" id="BPLR01009010">
    <property type="protein sequence ID" value="GIY28962.1"/>
    <property type="molecule type" value="Genomic_DNA"/>
</dbReference>
<sequence>MKVFLVLFLVAVTFAFEIREQSCPTNKTWGEFGDCPRSPRSLFQLHQTRGLPISVQFEVIRRNPES</sequence>
<comment type="caution">
    <text evidence="2">The sequence shown here is derived from an EMBL/GenBank/DDBJ whole genome shotgun (WGS) entry which is preliminary data.</text>
</comment>
<accession>A0AAV4S999</accession>
<keyword evidence="3" id="KW-1185">Reference proteome</keyword>
<reference evidence="2 3" key="1">
    <citation type="submission" date="2021-06" db="EMBL/GenBank/DDBJ databases">
        <title>Caerostris extrusa draft genome.</title>
        <authorList>
            <person name="Kono N."/>
            <person name="Arakawa K."/>
        </authorList>
    </citation>
    <scope>NUCLEOTIDE SEQUENCE [LARGE SCALE GENOMIC DNA]</scope>
</reference>
<gene>
    <name evidence="2" type="ORF">CEXT_287691</name>
</gene>
<evidence type="ECO:0000313" key="3">
    <source>
        <dbReference type="Proteomes" id="UP001054945"/>
    </source>
</evidence>
<dbReference type="AlphaFoldDB" id="A0AAV4S999"/>